<dbReference type="Pfam" id="PF07766">
    <property type="entry name" value="LETM1_RBD"/>
    <property type="match status" value="1"/>
</dbReference>
<reference evidence="10 11" key="1">
    <citation type="submission" date="2022-01" db="EMBL/GenBank/DDBJ databases">
        <title>A chromosome-scale genome assembly of the false clownfish, Amphiprion ocellaris.</title>
        <authorList>
            <person name="Ryu T."/>
        </authorList>
    </citation>
    <scope>NUCLEOTIDE SEQUENCE [LARGE SCALE GENOMIC DNA]</scope>
</reference>
<dbReference type="InterPro" id="IPR033122">
    <property type="entry name" value="LETM1-like_RBD"/>
</dbReference>
<evidence type="ECO:0000256" key="4">
    <source>
        <dbReference type="ARBA" id="ARBA00022989"/>
    </source>
</evidence>
<evidence type="ECO:0000313" key="11">
    <source>
        <dbReference type="Proteomes" id="UP001501940"/>
    </source>
</evidence>
<keyword evidence="5 7" id="KW-0496">Mitochondrion</keyword>
<gene>
    <name evidence="10" type="primary">LETMD1</name>
</gene>
<dbReference type="GeneTree" id="ENSGT00950000183167"/>
<keyword evidence="11" id="KW-1185">Reference proteome</keyword>
<evidence type="ECO:0000256" key="1">
    <source>
        <dbReference type="ARBA" id="ARBA00004434"/>
    </source>
</evidence>
<evidence type="ECO:0000256" key="2">
    <source>
        <dbReference type="ARBA" id="ARBA00022692"/>
    </source>
</evidence>
<evidence type="ECO:0000313" key="10">
    <source>
        <dbReference type="Ensembl" id="ENSAOCP00000041767.1"/>
    </source>
</evidence>
<keyword evidence="2 8" id="KW-0812">Transmembrane</keyword>
<evidence type="ECO:0000256" key="8">
    <source>
        <dbReference type="SAM" id="Phobius"/>
    </source>
</evidence>
<keyword evidence="3" id="KW-0999">Mitochondrion inner membrane</keyword>
<dbReference type="GO" id="GO:0030003">
    <property type="term" value="P:intracellular monoatomic cation homeostasis"/>
    <property type="evidence" value="ECO:0007669"/>
    <property type="project" value="TreeGrafter"/>
</dbReference>
<dbReference type="GO" id="GO:0043022">
    <property type="term" value="F:ribosome binding"/>
    <property type="evidence" value="ECO:0007669"/>
    <property type="project" value="InterPro"/>
</dbReference>
<dbReference type="PROSITE" id="PS51758">
    <property type="entry name" value="LETM1_RBD"/>
    <property type="match status" value="1"/>
</dbReference>
<sequence>MALSCSSLCSRLSLIRLCGLRTSRITHGLYSPYVSRQSRLPLCRHYTSSTVRRGIGRYVATRLQWANEKYEGFLKRRFPRFFLLYHTFVEGFKLLYRDAKDVRRIKAKMMSDGVKFQDLPYREMEKLRQFRRDMIKAIPLVVISIPPFANYLVFVLMYFFPRQLLIPHFWTPRQQVEFRGIYHSLRAQHHWSVLRGLKDTSCQVSNRQLQGRLTELCAKVQTGATPKVSEILAVRSLFSGPPLGMRRMSVDHMRHISSLLLLTPRLPGFLIGRRLNSHALELLQLDRALARLGPHQLSDAELRQACYVRGLNSDVLGVNQCREWLSQWLQVSSSLKGISILRGVTALAQHRISRCKLPKCSQPPLTGSLKQSASVIMVCFVHWTAQLPKSCQHLLFCKRTNILKTVLGKIVRFKKIKTV</sequence>
<evidence type="ECO:0000256" key="6">
    <source>
        <dbReference type="ARBA" id="ARBA00023136"/>
    </source>
</evidence>
<comment type="subcellular location">
    <subcellularLocation>
        <location evidence="1">Mitochondrion inner membrane</location>
        <topology evidence="1">Single-pass membrane protein</topology>
    </subcellularLocation>
</comment>
<evidence type="ECO:0000256" key="3">
    <source>
        <dbReference type="ARBA" id="ARBA00022792"/>
    </source>
</evidence>
<reference evidence="10" key="3">
    <citation type="submission" date="2025-09" db="UniProtKB">
        <authorList>
            <consortium name="Ensembl"/>
        </authorList>
    </citation>
    <scope>IDENTIFICATION</scope>
</reference>
<evidence type="ECO:0000256" key="7">
    <source>
        <dbReference type="PROSITE-ProRule" id="PRU01094"/>
    </source>
</evidence>
<evidence type="ECO:0000256" key="5">
    <source>
        <dbReference type="ARBA" id="ARBA00023128"/>
    </source>
</evidence>
<dbReference type="Ensembl" id="ENSAOCT00000060255.1">
    <property type="protein sequence ID" value="ENSAOCP00000041767.1"/>
    <property type="gene ID" value="ENSAOCG00000030901.1"/>
</dbReference>
<keyword evidence="4 8" id="KW-1133">Transmembrane helix</keyword>
<dbReference type="Proteomes" id="UP001501940">
    <property type="component" value="Chromosome 8"/>
</dbReference>
<evidence type="ECO:0000259" key="9">
    <source>
        <dbReference type="PROSITE" id="PS51758"/>
    </source>
</evidence>
<dbReference type="AlphaFoldDB" id="A0AAQ5XLR7"/>
<accession>A0AAQ5XLR7</accession>
<protein>
    <recommendedName>
        <fullName evidence="9">Letm1 RBD domain-containing protein</fullName>
    </recommendedName>
</protein>
<dbReference type="PANTHER" id="PTHR14009">
    <property type="entry name" value="LEUCINE ZIPPER-EF-HAND CONTAINING TRANSMEMBRANE PROTEIN"/>
    <property type="match status" value="1"/>
</dbReference>
<name>A0AAQ5XLR7_AMPOC</name>
<dbReference type="PANTHER" id="PTHR14009:SF13">
    <property type="entry name" value="LETM1 DOMAIN-CONTAINING PROTEIN 1"/>
    <property type="match status" value="1"/>
</dbReference>
<proteinExistence type="predicted"/>
<dbReference type="InterPro" id="IPR044202">
    <property type="entry name" value="LETM1/MDM38-like"/>
</dbReference>
<dbReference type="GO" id="GO:0005743">
    <property type="term" value="C:mitochondrial inner membrane"/>
    <property type="evidence" value="ECO:0007669"/>
    <property type="project" value="UniProtKB-SubCell"/>
</dbReference>
<organism evidence="10 11">
    <name type="scientific">Amphiprion ocellaris</name>
    <name type="common">Clown anemonefish</name>
    <dbReference type="NCBI Taxonomy" id="80972"/>
    <lineage>
        <taxon>Eukaryota</taxon>
        <taxon>Metazoa</taxon>
        <taxon>Chordata</taxon>
        <taxon>Craniata</taxon>
        <taxon>Vertebrata</taxon>
        <taxon>Euteleostomi</taxon>
        <taxon>Actinopterygii</taxon>
        <taxon>Neopterygii</taxon>
        <taxon>Teleostei</taxon>
        <taxon>Neoteleostei</taxon>
        <taxon>Acanthomorphata</taxon>
        <taxon>Ovalentaria</taxon>
        <taxon>Pomacentridae</taxon>
        <taxon>Amphiprion</taxon>
    </lineage>
</organism>
<feature type="transmembrane region" description="Helical" evidence="8">
    <location>
        <begin position="137"/>
        <end position="160"/>
    </location>
</feature>
<feature type="domain" description="Letm1 RBD" evidence="9">
    <location>
        <begin position="183"/>
        <end position="370"/>
    </location>
</feature>
<reference evidence="10" key="2">
    <citation type="submission" date="2025-08" db="UniProtKB">
        <authorList>
            <consortium name="Ensembl"/>
        </authorList>
    </citation>
    <scope>IDENTIFICATION</scope>
</reference>
<keyword evidence="6 8" id="KW-0472">Membrane</keyword>